<sequence length="255" mass="27881">MKERLLKLELRIDVLTLRERIYLFAGSAVFLCFVLYMTMLAPLYQKQAALKQTISQQQNNIAGIDAEIVGRMAAYSQDPDASARTRLTAAKTEAARVTDALRGLQHGLVPPDRIVPLLESILRANGKLKLVSLKNLPVSGLSEAAAESALRGADDTSVAGRLLPVVPPALVPPAPGVPAVAAAPAVKVPEILYRHGVEITVQGSYLDMVDYMTALESMPTQFYWGRAELNAQDYPNARLTLTLYTLSLDRKWIQL</sequence>
<evidence type="ECO:0000256" key="1">
    <source>
        <dbReference type="SAM" id="Phobius"/>
    </source>
</evidence>
<dbReference type="EMBL" id="SPVF01000187">
    <property type="protein sequence ID" value="TFW17330.1"/>
    <property type="molecule type" value="Genomic_DNA"/>
</dbReference>
<feature type="transmembrane region" description="Helical" evidence="1">
    <location>
        <begin position="21"/>
        <end position="44"/>
    </location>
</feature>
<reference evidence="2 3" key="1">
    <citation type="submission" date="2019-03" db="EMBL/GenBank/DDBJ databases">
        <title>Draft Genome Sequence of Massilia arenosa sp. nov., a Novel Massilia Species Isolated from a Sandy-loam Maize Soil.</title>
        <authorList>
            <person name="Raths R."/>
            <person name="Peta V."/>
            <person name="Bucking H."/>
        </authorList>
    </citation>
    <scope>NUCLEOTIDE SEQUENCE [LARGE SCALE GENOMIC DNA]</scope>
    <source>
        <strain evidence="2 3">MC02</strain>
    </source>
</reference>
<evidence type="ECO:0000313" key="2">
    <source>
        <dbReference type="EMBL" id="TFW17330.1"/>
    </source>
</evidence>
<comment type="caution">
    <text evidence="2">The sequence shown here is derived from an EMBL/GenBank/DDBJ whole genome shotgun (WGS) entry which is preliminary data.</text>
</comment>
<name>A0A4Y9S7C9_9BURK</name>
<keyword evidence="1" id="KW-0472">Membrane</keyword>
<accession>A0A4Y9S7C9</accession>
<dbReference type="AlphaFoldDB" id="A0A4Y9S7C9"/>
<dbReference type="OrthoDB" id="9151209at2"/>
<keyword evidence="1" id="KW-0812">Transmembrane</keyword>
<dbReference type="Proteomes" id="UP000298438">
    <property type="component" value="Unassembled WGS sequence"/>
</dbReference>
<protein>
    <recommendedName>
        <fullName evidence="4">MSHA biogenesis protein MshJ</fullName>
    </recommendedName>
</protein>
<evidence type="ECO:0008006" key="4">
    <source>
        <dbReference type="Google" id="ProtNLM"/>
    </source>
</evidence>
<organism evidence="2 3">
    <name type="scientific">Zemynaea arenosa</name>
    <dbReference type="NCBI Taxonomy" id="2561931"/>
    <lineage>
        <taxon>Bacteria</taxon>
        <taxon>Pseudomonadati</taxon>
        <taxon>Pseudomonadota</taxon>
        <taxon>Betaproteobacteria</taxon>
        <taxon>Burkholderiales</taxon>
        <taxon>Oxalobacteraceae</taxon>
        <taxon>Telluria group</taxon>
        <taxon>Zemynaea</taxon>
    </lineage>
</organism>
<evidence type="ECO:0000313" key="3">
    <source>
        <dbReference type="Proteomes" id="UP000298438"/>
    </source>
</evidence>
<keyword evidence="1" id="KW-1133">Transmembrane helix</keyword>
<keyword evidence="3" id="KW-1185">Reference proteome</keyword>
<gene>
    <name evidence="2" type="ORF">E4L96_14825</name>
</gene>
<proteinExistence type="predicted"/>
<dbReference type="RefSeq" id="WP_135208000.1">
    <property type="nucleotide sequence ID" value="NZ_SPVF01000187.1"/>
</dbReference>